<dbReference type="AlphaFoldDB" id="A0AAV2GX46"/>
<dbReference type="Pfam" id="PF07727">
    <property type="entry name" value="RVT_2"/>
    <property type="match status" value="1"/>
</dbReference>
<protein>
    <recommendedName>
        <fullName evidence="1">Reverse transcriptase Ty1/copia-type domain-containing protein</fullName>
    </recommendedName>
</protein>
<keyword evidence="3" id="KW-1185">Reference proteome</keyword>
<dbReference type="Proteomes" id="UP001497516">
    <property type="component" value="Chromosome 9"/>
</dbReference>
<gene>
    <name evidence="2" type="ORF">LTRI10_LOCUS54248</name>
</gene>
<feature type="domain" description="Reverse transcriptase Ty1/copia-type" evidence="1">
    <location>
        <begin position="2"/>
        <end position="182"/>
    </location>
</feature>
<name>A0AAV2GX46_9ROSI</name>
<sequence>MQTVRCVFAVAAMKSWPLLQLDVKNAFLHGDLKETVYMERPPGYAKGDSTMVCKLNRSLYGLKQAPRVWFEKFHGTILQVGFAQSRNNSSLFTRRMIDGIVVLLIYVEDMIVTDSDAEGIRELTKALRCAFNLKEMGEVSYFLGLEVRRSSHGLFVSQRKYILDLLESSQFADCVPCSTPMEQNLKLSREGGGGSDGRSVCLSQFSRKSHLPDSH</sequence>
<evidence type="ECO:0000259" key="1">
    <source>
        <dbReference type="Pfam" id="PF07727"/>
    </source>
</evidence>
<dbReference type="InterPro" id="IPR013103">
    <property type="entry name" value="RVT_2"/>
</dbReference>
<organism evidence="2 3">
    <name type="scientific">Linum trigynum</name>
    <dbReference type="NCBI Taxonomy" id="586398"/>
    <lineage>
        <taxon>Eukaryota</taxon>
        <taxon>Viridiplantae</taxon>
        <taxon>Streptophyta</taxon>
        <taxon>Embryophyta</taxon>
        <taxon>Tracheophyta</taxon>
        <taxon>Spermatophyta</taxon>
        <taxon>Magnoliopsida</taxon>
        <taxon>eudicotyledons</taxon>
        <taxon>Gunneridae</taxon>
        <taxon>Pentapetalae</taxon>
        <taxon>rosids</taxon>
        <taxon>fabids</taxon>
        <taxon>Malpighiales</taxon>
        <taxon>Linaceae</taxon>
        <taxon>Linum</taxon>
    </lineage>
</organism>
<proteinExistence type="predicted"/>
<evidence type="ECO:0000313" key="3">
    <source>
        <dbReference type="Proteomes" id="UP001497516"/>
    </source>
</evidence>
<accession>A0AAV2GX46</accession>
<dbReference type="SUPFAM" id="SSF56672">
    <property type="entry name" value="DNA/RNA polymerases"/>
    <property type="match status" value="1"/>
</dbReference>
<reference evidence="2 3" key="1">
    <citation type="submission" date="2024-04" db="EMBL/GenBank/DDBJ databases">
        <authorList>
            <person name="Fracassetti M."/>
        </authorList>
    </citation>
    <scope>NUCLEOTIDE SEQUENCE [LARGE SCALE GENOMIC DNA]</scope>
</reference>
<dbReference type="EMBL" id="OZ034822">
    <property type="protein sequence ID" value="CAL1415127.1"/>
    <property type="molecule type" value="Genomic_DNA"/>
</dbReference>
<dbReference type="InterPro" id="IPR043502">
    <property type="entry name" value="DNA/RNA_pol_sf"/>
</dbReference>
<evidence type="ECO:0000313" key="2">
    <source>
        <dbReference type="EMBL" id="CAL1415127.1"/>
    </source>
</evidence>